<organism evidence="1 2">
    <name type="scientific">Alterirhizorhabdus solaris</name>
    <dbReference type="NCBI Taxonomy" id="2529389"/>
    <lineage>
        <taxon>Bacteria</taxon>
        <taxon>Pseudomonadati</taxon>
        <taxon>Pseudomonadota</taxon>
        <taxon>Alphaproteobacteria</taxon>
        <taxon>Sphingomonadales</taxon>
        <taxon>Rhizorhabdaceae</taxon>
        <taxon>Alterirhizorhabdus</taxon>
    </lineage>
</organism>
<dbReference type="Pfam" id="PF11720">
    <property type="entry name" value="Inhibitor_I78"/>
    <property type="match status" value="1"/>
</dbReference>
<name>A0A558R0B7_9SPHN</name>
<dbReference type="PANTHER" id="PTHR39600:SF1">
    <property type="entry name" value="PEPTIDASE INHIBITOR I78 FAMILY PROTEIN"/>
    <property type="match status" value="1"/>
</dbReference>
<gene>
    <name evidence="1" type="ORF">FOY91_13425</name>
</gene>
<keyword evidence="2" id="KW-1185">Reference proteome</keyword>
<proteinExistence type="predicted"/>
<sequence>MVGKRVSTALVESARRASGAATARTLRPGAMVTMEYRVDRLNLTVDAADTVTAIRCG</sequence>
<dbReference type="AlphaFoldDB" id="A0A558R0B7"/>
<reference evidence="1 2" key="1">
    <citation type="submission" date="2019-07" db="EMBL/GenBank/DDBJ databases">
        <title>Sphingomonas solaris sp. nov., isolated from a solar panel from Boston, Massachusetts.</title>
        <authorList>
            <person name="Tanner K."/>
            <person name="Pascual J."/>
            <person name="Mancuso C."/>
            <person name="Pereto J."/>
            <person name="Khalil A."/>
            <person name="Vilanova C."/>
        </authorList>
    </citation>
    <scope>NUCLEOTIDE SEQUENCE [LARGE SCALE GENOMIC DNA]</scope>
    <source>
        <strain evidence="1 2">R4DWN</strain>
    </source>
</reference>
<dbReference type="EMBL" id="VNIM01000056">
    <property type="protein sequence ID" value="TVV72825.1"/>
    <property type="molecule type" value="Genomic_DNA"/>
</dbReference>
<accession>A0A558R0B7</accession>
<evidence type="ECO:0000313" key="1">
    <source>
        <dbReference type="EMBL" id="TVV72825.1"/>
    </source>
</evidence>
<dbReference type="Gene3D" id="3.30.10.10">
    <property type="entry name" value="Trypsin Inhibitor V, subunit A"/>
    <property type="match status" value="1"/>
</dbReference>
<dbReference type="Proteomes" id="UP000318681">
    <property type="component" value="Unassembled WGS sequence"/>
</dbReference>
<dbReference type="InterPro" id="IPR021719">
    <property type="entry name" value="Prot_inh_I78"/>
</dbReference>
<protein>
    <submittedName>
        <fullName evidence="1">Peptidase inhibitor I78 family protein</fullName>
    </submittedName>
</protein>
<dbReference type="PANTHER" id="PTHR39600">
    <property type="entry name" value="PEPTIDASE INHIBITOR I78 FAMILY PROTEIN"/>
    <property type="match status" value="1"/>
</dbReference>
<evidence type="ECO:0000313" key="2">
    <source>
        <dbReference type="Proteomes" id="UP000318681"/>
    </source>
</evidence>
<comment type="caution">
    <text evidence="1">The sequence shown here is derived from an EMBL/GenBank/DDBJ whole genome shotgun (WGS) entry which is preliminary data.</text>
</comment>
<dbReference type="OrthoDB" id="8724542at2"/>